<feature type="coiled-coil region" evidence="1">
    <location>
        <begin position="26"/>
        <end position="59"/>
    </location>
</feature>
<feature type="region of interest" description="Disordered" evidence="2">
    <location>
        <begin position="239"/>
        <end position="343"/>
    </location>
</feature>
<dbReference type="EMBL" id="LBMM01002698">
    <property type="protein sequence ID" value="KMQ94465.1"/>
    <property type="molecule type" value="Genomic_DNA"/>
</dbReference>
<protein>
    <submittedName>
        <fullName evidence="3">Prephenate dehydratase</fullName>
    </submittedName>
</protein>
<keyword evidence="1" id="KW-0175">Coiled coil</keyword>
<evidence type="ECO:0000256" key="2">
    <source>
        <dbReference type="SAM" id="MobiDB-lite"/>
    </source>
</evidence>
<feature type="compositionally biased region" description="Basic and acidic residues" evidence="2">
    <location>
        <begin position="324"/>
        <end position="343"/>
    </location>
</feature>
<comment type="caution">
    <text evidence="3">The sequence shown here is derived from an EMBL/GenBank/DDBJ whole genome shotgun (WGS) entry which is preliminary data.</text>
</comment>
<keyword evidence="4" id="KW-1185">Reference proteome</keyword>
<gene>
    <name evidence="3" type="ORF">RF55_5382</name>
</gene>
<evidence type="ECO:0000313" key="4">
    <source>
        <dbReference type="Proteomes" id="UP000036403"/>
    </source>
</evidence>
<name>A0A0J7NPS0_LASNI</name>
<evidence type="ECO:0000313" key="3">
    <source>
        <dbReference type="EMBL" id="KMQ94465.1"/>
    </source>
</evidence>
<reference evidence="3 4" key="1">
    <citation type="submission" date="2015-04" db="EMBL/GenBank/DDBJ databases">
        <title>Lasius niger genome sequencing.</title>
        <authorList>
            <person name="Konorov E.A."/>
            <person name="Nikitin M.A."/>
            <person name="Kirill M.V."/>
            <person name="Chang P."/>
        </authorList>
    </citation>
    <scope>NUCLEOTIDE SEQUENCE [LARGE SCALE GENOMIC DNA]</scope>
    <source>
        <tissue evidence="3">Whole</tissue>
    </source>
</reference>
<evidence type="ECO:0000256" key="1">
    <source>
        <dbReference type="SAM" id="Coils"/>
    </source>
</evidence>
<dbReference type="PaxDb" id="67767-A0A0J7NPS0"/>
<dbReference type="AlphaFoldDB" id="A0A0J7NPS0"/>
<feature type="compositionally biased region" description="Polar residues" evidence="2">
    <location>
        <begin position="239"/>
        <end position="253"/>
    </location>
</feature>
<sequence length="384" mass="42699">MSDAGSGDRDADLSLEEILREEDAVKARIRARMEVATERQRALERLARLRQVEARLRELPDEGTLRKLRSDSQVRSEDFMQLCKQYFVHLQAGRVVTDDYQIKDTEGNPLYSLSTLIWIKNLQPPTRDVRPVVVRYHIKRNLVHRFYGDDSKTLVTIPATEPILSTSRGSDEVVTSTPMAANKPRVVSCVAGTFIDKGVFSRPVALDGDIGTMEEAIPRPESINSFTMEELLGRYFDPPQTTLVDASSDAPSDTSHEKGNPKRGRKKRPRAADDSANQRTKRAKSKALSRYSKSRLAPLEGDMRPEAASALRAATGDGTSLDSGEVRAEKRQQQHGEDQPRVVVDRLDPRSGFRSGIEQSVLTGAVTGVVVLTLRSNTIIDMDS</sequence>
<proteinExistence type="predicted"/>
<organism evidence="3 4">
    <name type="scientific">Lasius niger</name>
    <name type="common">Black garden ant</name>
    <dbReference type="NCBI Taxonomy" id="67767"/>
    <lineage>
        <taxon>Eukaryota</taxon>
        <taxon>Metazoa</taxon>
        <taxon>Ecdysozoa</taxon>
        <taxon>Arthropoda</taxon>
        <taxon>Hexapoda</taxon>
        <taxon>Insecta</taxon>
        <taxon>Pterygota</taxon>
        <taxon>Neoptera</taxon>
        <taxon>Endopterygota</taxon>
        <taxon>Hymenoptera</taxon>
        <taxon>Apocrita</taxon>
        <taxon>Aculeata</taxon>
        <taxon>Formicoidea</taxon>
        <taxon>Formicidae</taxon>
        <taxon>Formicinae</taxon>
        <taxon>Lasius</taxon>
        <taxon>Lasius</taxon>
    </lineage>
</organism>
<accession>A0A0J7NPS0</accession>
<dbReference type="Proteomes" id="UP000036403">
    <property type="component" value="Unassembled WGS sequence"/>
</dbReference>